<dbReference type="EMBL" id="JABXXO010000014">
    <property type="protein sequence ID" value="KAF7761092.1"/>
    <property type="molecule type" value="Genomic_DNA"/>
</dbReference>
<evidence type="ECO:0000313" key="4">
    <source>
        <dbReference type="Proteomes" id="UP000629468"/>
    </source>
</evidence>
<proteinExistence type="predicted"/>
<dbReference type="Gene3D" id="3.90.1200.10">
    <property type="match status" value="1"/>
</dbReference>
<feature type="chain" id="PRO_5034447583" description="Aminoglycoside phosphotransferase domain-containing protein" evidence="1">
    <location>
        <begin position="20"/>
        <end position="202"/>
    </location>
</feature>
<dbReference type="InterPro" id="IPR011009">
    <property type="entry name" value="Kinase-like_dom_sf"/>
</dbReference>
<dbReference type="Pfam" id="PF01636">
    <property type="entry name" value="APH"/>
    <property type="match status" value="1"/>
</dbReference>
<protein>
    <recommendedName>
        <fullName evidence="2">Aminoglycoside phosphotransferase domain-containing protein</fullName>
    </recommendedName>
</protein>
<sequence>MKYFQTAGWCLLFVGPALAYRHFLTCRIPNRGFGTSIVNHCRRLIITHFSSQFFSWSRRIYGFTGSPRVYRCANTAIKFGSKARPYEAETTQYIGRHTSIPVPKIIDVWAAKDGSPVTVLEWVDGERLEDAWPTLSSEEKKSIGQQLREHLDALRALHQPFDGGGWIGSYNKKPISDALLFNDACGPFDSDADFNRFLLSRF</sequence>
<dbReference type="SUPFAM" id="SSF56112">
    <property type="entry name" value="Protein kinase-like (PK-like)"/>
    <property type="match status" value="1"/>
</dbReference>
<dbReference type="PANTHER" id="PTHR21310">
    <property type="entry name" value="AMINOGLYCOSIDE PHOSPHOTRANSFERASE-RELATED-RELATED"/>
    <property type="match status" value="1"/>
</dbReference>
<dbReference type="InterPro" id="IPR051678">
    <property type="entry name" value="AGP_Transferase"/>
</dbReference>
<organism evidence="3 4">
    <name type="scientific">Agaricus bisporus var. burnettii</name>
    <dbReference type="NCBI Taxonomy" id="192524"/>
    <lineage>
        <taxon>Eukaryota</taxon>
        <taxon>Fungi</taxon>
        <taxon>Dikarya</taxon>
        <taxon>Basidiomycota</taxon>
        <taxon>Agaricomycotina</taxon>
        <taxon>Agaricomycetes</taxon>
        <taxon>Agaricomycetidae</taxon>
        <taxon>Agaricales</taxon>
        <taxon>Agaricineae</taxon>
        <taxon>Agaricaceae</taxon>
        <taxon>Agaricus</taxon>
    </lineage>
</organism>
<name>A0A8H7C2H8_AGABI</name>
<feature type="signal peptide" evidence="1">
    <location>
        <begin position="1"/>
        <end position="19"/>
    </location>
</feature>
<comment type="caution">
    <text evidence="3">The sequence shown here is derived from an EMBL/GenBank/DDBJ whole genome shotgun (WGS) entry which is preliminary data.</text>
</comment>
<dbReference type="Proteomes" id="UP000629468">
    <property type="component" value="Unassembled WGS sequence"/>
</dbReference>
<feature type="domain" description="Aminoglycoside phosphotransferase" evidence="2">
    <location>
        <begin position="85"/>
        <end position="171"/>
    </location>
</feature>
<evidence type="ECO:0000313" key="3">
    <source>
        <dbReference type="EMBL" id="KAF7761092.1"/>
    </source>
</evidence>
<keyword evidence="1" id="KW-0732">Signal</keyword>
<reference evidence="3 4" key="1">
    <citation type="journal article" name="Sci. Rep.">
        <title>Telomere-to-telomere assembled and centromere annotated genomes of the two main subspecies of the button mushroom Agaricus bisporus reveal especially polymorphic chromosome ends.</title>
        <authorList>
            <person name="Sonnenberg A.S.M."/>
            <person name="Sedaghat-Telgerd N."/>
            <person name="Lavrijssen B."/>
            <person name="Ohm R.A."/>
            <person name="Hendrickx P.M."/>
            <person name="Scholtmeijer K."/>
            <person name="Baars J.J.P."/>
            <person name="van Peer A."/>
        </authorList>
    </citation>
    <scope>NUCLEOTIDE SEQUENCE [LARGE SCALE GENOMIC DNA]</scope>
    <source>
        <strain evidence="3 4">H119_p4</strain>
    </source>
</reference>
<dbReference type="AlphaFoldDB" id="A0A8H7C2H8"/>
<dbReference type="InterPro" id="IPR002575">
    <property type="entry name" value="Aminoglycoside_PTrfase"/>
</dbReference>
<accession>A0A8H7C2H8</accession>
<evidence type="ECO:0000256" key="1">
    <source>
        <dbReference type="SAM" id="SignalP"/>
    </source>
</evidence>
<evidence type="ECO:0000259" key="2">
    <source>
        <dbReference type="Pfam" id="PF01636"/>
    </source>
</evidence>
<gene>
    <name evidence="3" type="ORF">Agabi119p4_10501</name>
</gene>
<dbReference type="Gene3D" id="3.30.200.150">
    <property type="match status" value="1"/>
</dbReference>
<dbReference type="PANTHER" id="PTHR21310:SF15">
    <property type="entry name" value="AMINOGLYCOSIDE PHOSPHOTRANSFERASE DOMAIN-CONTAINING PROTEIN"/>
    <property type="match status" value="1"/>
</dbReference>